<dbReference type="Proteomes" id="UP000183047">
    <property type="component" value="Unassembled WGS sequence"/>
</dbReference>
<evidence type="ECO:0000313" key="3">
    <source>
        <dbReference type="Proteomes" id="UP000183047"/>
    </source>
</evidence>
<name>A0A1G5FHJ8_9FIRM</name>
<accession>A0A1G5FHJ8</accession>
<dbReference type="RefSeq" id="WP_026656309.1">
    <property type="nucleotide sequence ID" value="NZ_FMUR01000015.1"/>
</dbReference>
<evidence type="ECO:0000256" key="1">
    <source>
        <dbReference type="SAM" id="Phobius"/>
    </source>
</evidence>
<dbReference type="Pfam" id="PF14584">
    <property type="entry name" value="DUF4446"/>
    <property type="match status" value="1"/>
</dbReference>
<organism evidence="2 3">
    <name type="scientific">Butyrivibrio hungatei</name>
    <dbReference type="NCBI Taxonomy" id="185008"/>
    <lineage>
        <taxon>Bacteria</taxon>
        <taxon>Bacillati</taxon>
        <taxon>Bacillota</taxon>
        <taxon>Clostridia</taxon>
        <taxon>Lachnospirales</taxon>
        <taxon>Lachnospiraceae</taxon>
        <taxon>Butyrivibrio</taxon>
    </lineage>
</organism>
<reference evidence="3" key="1">
    <citation type="submission" date="2016-10" db="EMBL/GenBank/DDBJ databases">
        <authorList>
            <person name="Varghese N."/>
            <person name="Submissions S."/>
        </authorList>
    </citation>
    <scope>NUCLEOTIDE SEQUENCE [LARGE SCALE GENOMIC DNA]</scope>
    <source>
        <strain evidence="3">XBD2006</strain>
    </source>
</reference>
<evidence type="ECO:0008006" key="4">
    <source>
        <dbReference type="Google" id="ProtNLM"/>
    </source>
</evidence>
<keyword evidence="1" id="KW-0812">Transmembrane</keyword>
<protein>
    <recommendedName>
        <fullName evidence="4">DUF4446 domain-containing protein</fullName>
    </recommendedName>
</protein>
<dbReference type="OrthoDB" id="5244042at2"/>
<dbReference type="InterPro" id="IPR027981">
    <property type="entry name" value="DUF4446"/>
</dbReference>
<dbReference type="AlphaFoldDB" id="A0A1G5FHJ8"/>
<proteinExistence type="predicted"/>
<keyword evidence="1" id="KW-1133">Transmembrane helix</keyword>
<evidence type="ECO:0000313" key="2">
    <source>
        <dbReference type="EMBL" id="SCY38350.1"/>
    </source>
</evidence>
<keyword evidence="1" id="KW-0472">Membrane</keyword>
<dbReference type="EMBL" id="FMUR01000015">
    <property type="protein sequence ID" value="SCY38350.1"/>
    <property type="molecule type" value="Genomic_DNA"/>
</dbReference>
<feature type="transmembrane region" description="Helical" evidence="1">
    <location>
        <begin position="17"/>
        <end position="36"/>
    </location>
</feature>
<gene>
    <name evidence="2" type="ORF">SAMN02910451_02384</name>
</gene>
<keyword evidence="3" id="KW-1185">Reference proteome</keyword>
<sequence>MESNILNLLGLGNIDPAIFILALLALVLILLLIVIIQGCKISKVSKKFNKFMTGKDAKSLEDEIVDLFHENKMIRAENDKNRKDIQDINKRMQRTFQKIGLEKYDAFSQMGGQLSFALCMLDENDNGFLMNSVHSTDGLNYSYSKVINAGIADVELSDEEKKALDSARESVRR</sequence>